<evidence type="ECO:0000256" key="2">
    <source>
        <dbReference type="ARBA" id="ARBA00022670"/>
    </source>
</evidence>
<dbReference type="PROSITE" id="PS50600">
    <property type="entry name" value="ULP_PROTEASE"/>
    <property type="match status" value="1"/>
</dbReference>
<evidence type="ECO:0000256" key="4">
    <source>
        <dbReference type="SAM" id="MobiDB-lite"/>
    </source>
</evidence>
<keyword evidence="3" id="KW-0378">Hydrolase</keyword>
<feature type="domain" description="Ubiquitin-like protease family profile" evidence="5">
    <location>
        <begin position="342"/>
        <end position="500"/>
    </location>
</feature>
<dbReference type="GO" id="GO:0008234">
    <property type="term" value="F:cysteine-type peptidase activity"/>
    <property type="evidence" value="ECO:0007669"/>
    <property type="project" value="InterPro"/>
</dbReference>
<evidence type="ECO:0000313" key="6">
    <source>
        <dbReference type="EMBL" id="KAG2611042.1"/>
    </source>
</evidence>
<feature type="region of interest" description="Disordered" evidence="4">
    <location>
        <begin position="271"/>
        <end position="319"/>
    </location>
</feature>
<dbReference type="InterPro" id="IPR019557">
    <property type="entry name" value="AminoTfrase-like_pln_mobile"/>
</dbReference>
<keyword evidence="2" id="KW-0645">Protease</keyword>
<protein>
    <recommendedName>
        <fullName evidence="5">Ubiquitin-like protease family profile domain-containing protein</fullName>
    </recommendedName>
</protein>
<feature type="compositionally biased region" description="Polar residues" evidence="4">
    <location>
        <begin position="271"/>
        <end position="284"/>
    </location>
</feature>
<dbReference type="InterPro" id="IPR038765">
    <property type="entry name" value="Papain-like_cys_pep_sf"/>
</dbReference>
<reference evidence="6" key="1">
    <citation type="submission" date="2020-05" db="EMBL/GenBank/DDBJ databases">
        <title>WGS assembly of Panicum virgatum.</title>
        <authorList>
            <person name="Lovell J.T."/>
            <person name="Jenkins J."/>
            <person name="Shu S."/>
            <person name="Juenger T.E."/>
            <person name="Schmutz J."/>
        </authorList>
    </citation>
    <scope>NUCLEOTIDE SEQUENCE</scope>
    <source>
        <strain evidence="6">AP13</strain>
    </source>
</reference>
<dbReference type="SUPFAM" id="SSF54001">
    <property type="entry name" value="Cysteine proteinases"/>
    <property type="match status" value="1"/>
</dbReference>
<feature type="compositionally biased region" description="Basic and acidic residues" evidence="4">
    <location>
        <begin position="307"/>
        <end position="319"/>
    </location>
</feature>
<dbReference type="Pfam" id="PF02902">
    <property type="entry name" value="Peptidase_C48"/>
    <property type="match status" value="1"/>
</dbReference>
<comment type="caution">
    <text evidence="6">The sequence shown here is derived from an EMBL/GenBank/DDBJ whole genome shotgun (WGS) entry which is preliminary data.</text>
</comment>
<dbReference type="GO" id="GO:0006508">
    <property type="term" value="P:proteolysis"/>
    <property type="evidence" value="ECO:0007669"/>
    <property type="project" value="UniProtKB-KW"/>
</dbReference>
<proteinExistence type="inferred from homology"/>
<feature type="compositionally biased region" description="Low complexity" evidence="4">
    <location>
        <begin position="563"/>
        <end position="574"/>
    </location>
</feature>
<sequence>MDLGFGGLLQMPETCQRRQMIIEIVKRFEPSNQSFRICGHDIQIQLVEDVKVIMGLPIEGKNVFSHKGPKGNKIECNKAQQDLFLRFTKGKNQTSINSLKEIIIKSGSPDDDFKRAFVLFTIGVILASTITDYVHSSYLPVVMEISEIRKFNWGKFTLKYLTNSCHQYKLLDNNANRRWNAFHCDKLDGGTKHLFEEWANDTRTDIGIDMESKLLNIEHRLDMKIIEQKQELAKLKKDKRMEDRLRKIEDDTEEIQMDIKMLQSIGQSMVQPSTTTPQHFQRSMPTPGHVEQPSMPTSSHDQVLLRQSEHHGDRSSHIQPREPIIDKDYKLNEDDHDAAAFIQMSYEDAEVVKIGNMVVRAKQLLGNVKNQFVGDEVIDAFTVMSIVETGSASYINTLEARILFEDDLDRIFVPMHLNGNHWALLVLNFKRSEIQILNSIPGTRNEDVEKKLVQGIQTCIDCLGTPINLSTWKTVPYLNIPLQTNGTSCGAFILKMFSWKICTRLLHCDLNVLRLDSYKVLMTEEQYYVKYPKQRPENKRAEDDDVVQVVQHGTGTPSTPAVSTKQTPGTTATGTSGGTAKRRRGWPRKESPSSTVALPTTTTNTNRIYEKETRTVLSP</sequence>
<comment type="similarity">
    <text evidence="1">Belongs to the peptidase C48 family.</text>
</comment>
<keyword evidence="7" id="KW-1185">Reference proteome</keyword>
<dbReference type="PANTHER" id="PTHR34835">
    <property type="entry name" value="OS07G0283600 PROTEIN-RELATED"/>
    <property type="match status" value="1"/>
</dbReference>
<dbReference type="Gene3D" id="3.40.395.10">
    <property type="entry name" value="Adenoviral Proteinase, Chain A"/>
    <property type="match status" value="1"/>
</dbReference>
<feature type="compositionally biased region" description="Basic and acidic residues" evidence="4">
    <location>
        <begin position="608"/>
        <end position="619"/>
    </location>
</feature>
<organism evidence="6 7">
    <name type="scientific">Panicum virgatum</name>
    <name type="common">Blackwell switchgrass</name>
    <dbReference type="NCBI Taxonomy" id="38727"/>
    <lineage>
        <taxon>Eukaryota</taxon>
        <taxon>Viridiplantae</taxon>
        <taxon>Streptophyta</taxon>
        <taxon>Embryophyta</taxon>
        <taxon>Tracheophyta</taxon>
        <taxon>Spermatophyta</taxon>
        <taxon>Magnoliopsida</taxon>
        <taxon>Liliopsida</taxon>
        <taxon>Poales</taxon>
        <taxon>Poaceae</taxon>
        <taxon>PACMAD clade</taxon>
        <taxon>Panicoideae</taxon>
        <taxon>Panicodae</taxon>
        <taxon>Paniceae</taxon>
        <taxon>Panicinae</taxon>
        <taxon>Panicum</taxon>
        <taxon>Panicum sect. Hiantes</taxon>
    </lineage>
</organism>
<dbReference type="AlphaFoldDB" id="A0A8T0TGV3"/>
<feature type="region of interest" description="Disordered" evidence="4">
    <location>
        <begin position="552"/>
        <end position="619"/>
    </location>
</feature>
<feature type="compositionally biased region" description="Polar residues" evidence="4">
    <location>
        <begin position="552"/>
        <end position="562"/>
    </location>
</feature>
<dbReference type="InterPro" id="IPR003653">
    <property type="entry name" value="Peptidase_C48_C"/>
</dbReference>
<dbReference type="EMBL" id="CM029043">
    <property type="protein sequence ID" value="KAG2611042.1"/>
    <property type="molecule type" value="Genomic_DNA"/>
</dbReference>
<accession>A0A8T0TGV3</accession>
<evidence type="ECO:0000256" key="3">
    <source>
        <dbReference type="ARBA" id="ARBA00022801"/>
    </source>
</evidence>
<gene>
    <name evidence="6" type="ORF">PVAP13_4KG144205</name>
</gene>
<name>A0A8T0TGV3_PANVG</name>
<dbReference type="PANTHER" id="PTHR34835:SF34">
    <property type="entry name" value="OS08G0555500 PROTEIN"/>
    <property type="match status" value="1"/>
</dbReference>
<evidence type="ECO:0000313" key="7">
    <source>
        <dbReference type="Proteomes" id="UP000823388"/>
    </source>
</evidence>
<dbReference type="Pfam" id="PF10536">
    <property type="entry name" value="PMD"/>
    <property type="match status" value="1"/>
</dbReference>
<evidence type="ECO:0000259" key="5">
    <source>
        <dbReference type="PROSITE" id="PS50600"/>
    </source>
</evidence>
<evidence type="ECO:0000256" key="1">
    <source>
        <dbReference type="ARBA" id="ARBA00005234"/>
    </source>
</evidence>
<dbReference type="Proteomes" id="UP000823388">
    <property type="component" value="Chromosome 4K"/>
</dbReference>